<evidence type="ECO:0000313" key="2">
    <source>
        <dbReference type="EMBL" id="RNB84091.1"/>
    </source>
</evidence>
<evidence type="ECO:0000256" key="1">
    <source>
        <dbReference type="SAM" id="Phobius"/>
    </source>
</evidence>
<name>A0A3M8D935_9BACL</name>
<dbReference type="EMBL" id="RHHU01000010">
    <property type="protein sequence ID" value="RNB84091.1"/>
    <property type="molecule type" value="Genomic_DNA"/>
</dbReference>
<proteinExistence type="predicted"/>
<accession>A0A3M8D935</accession>
<sequence length="94" mass="10111">MADSGGSFLEMWLPRGRRIFPFFAPGSVPLGVSLVAAQRLAGKRKSGSRFAALARCVSFARQPSLRWAGLHSRSAWKNSSLALPFFDSLGLAAS</sequence>
<keyword evidence="1" id="KW-0812">Transmembrane</keyword>
<keyword evidence="1" id="KW-0472">Membrane</keyword>
<comment type="caution">
    <text evidence="2">The sequence shown here is derived from an EMBL/GenBank/DDBJ whole genome shotgun (WGS) entry which is preliminary data.</text>
</comment>
<keyword evidence="1" id="KW-1133">Transmembrane helix</keyword>
<dbReference type="Proteomes" id="UP000269573">
    <property type="component" value="Unassembled WGS sequence"/>
</dbReference>
<organism evidence="2 3">
    <name type="scientific">Brevibacillus nitrificans</name>
    <dbReference type="NCBI Taxonomy" id="651560"/>
    <lineage>
        <taxon>Bacteria</taxon>
        <taxon>Bacillati</taxon>
        <taxon>Bacillota</taxon>
        <taxon>Bacilli</taxon>
        <taxon>Bacillales</taxon>
        <taxon>Paenibacillaceae</taxon>
        <taxon>Brevibacillus</taxon>
    </lineage>
</organism>
<gene>
    <name evidence="2" type="ORF">EDM59_16425</name>
</gene>
<keyword evidence="3" id="KW-1185">Reference proteome</keyword>
<dbReference type="AlphaFoldDB" id="A0A3M8D935"/>
<protein>
    <submittedName>
        <fullName evidence="2">Uncharacterized protein</fullName>
    </submittedName>
</protein>
<evidence type="ECO:0000313" key="3">
    <source>
        <dbReference type="Proteomes" id="UP000269573"/>
    </source>
</evidence>
<reference evidence="2 3" key="1">
    <citation type="submission" date="2018-10" db="EMBL/GenBank/DDBJ databases">
        <title>Phylogenomics of Brevibacillus.</title>
        <authorList>
            <person name="Dunlap C."/>
        </authorList>
    </citation>
    <scope>NUCLEOTIDE SEQUENCE [LARGE SCALE GENOMIC DNA]</scope>
    <source>
        <strain evidence="2 3">JCM 15774</strain>
    </source>
</reference>
<feature type="transmembrane region" description="Helical" evidence="1">
    <location>
        <begin position="20"/>
        <end position="41"/>
    </location>
</feature>